<dbReference type="RefSeq" id="WP_205872130.1">
    <property type="nucleotide sequence ID" value="NZ_CP070872.1"/>
</dbReference>
<evidence type="ECO:0008006" key="3">
    <source>
        <dbReference type="Google" id="ProtNLM"/>
    </source>
</evidence>
<keyword evidence="2" id="KW-1185">Reference proteome</keyword>
<dbReference type="EMBL" id="CP070872">
    <property type="protein sequence ID" value="QSE76982.1"/>
    <property type="molecule type" value="Genomic_DNA"/>
</dbReference>
<proteinExistence type="predicted"/>
<gene>
    <name evidence="1" type="ORF">JW886_01580</name>
</gene>
<organism evidence="1 2">
    <name type="scientific">Lactococcus taiwanensis</name>
    <dbReference type="NCBI Taxonomy" id="1151742"/>
    <lineage>
        <taxon>Bacteria</taxon>
        <taxon>Bacillati</taxon>
        <taxon>Bacillota</taxon>
        <taxon>Bacilli</taxon>
        <taxon>Lactobacillales</taxon>
        <taxon>Streptococcaceae</taxon>
        <taxon>Lactococcus</taxon>
    </lineage>
</organism>
<protein>
    <recommendedName>
        <fullName evidence="3">YolD-like family protein</fullName>
    </recommendedName>
</protein>
<dbReference type="KEGG" id="lti:JW886_01580"/>
<dbReference type="Proteomes" id="UP000663608">
    <property type="component" value="Chromosome"/>
</dbReference>
<dbReference type="AlphaFoldDB" id="A0AA45KGK3"/>
<reference evidence="1 2" key="1">
    <citation type="submission" date="2021-02" db="EMBL/GenBank/DDBJ databases">
        <title>Complete genome sequence of Lactococcus lactis strain K_LL004.</title>
        <authorList>
            <person name="Kim H.B."/>
        </authorList>
    </citation>
    <scope>NUCLEOTIDE SEQUENCE [LARGE SCALE GENOMIC DNA]</scope>
    <source>
        <strain evidence="1 2">K_LL004</strain>
    </source>
</reference>
<sequence length="116" mass="13385">MSVDRSYSPFEVIRAYHDRGMMKWGAFATGELTEAQCTFEKEQKKDEVIHPLSPHAILHLLNQSFTNQVQIKVTYQTKNTLQVVYGFVSEFISSQVRIKSTDKIYLISIDQIIKIS</sequence>
<accession>A0AA45KGK3</accession>
<evidence type="ECO:0000313" key="1">
    <source>
        <dbReference type="EMBL" id="QSE76982.1"/>
    </source>
</evidence>
<name>A0AA45KGK3_9LACT</name>
<evidence type="ECO:0000313" key="2">
    <source>
        <dbReference type="Proteomes" id="UP000663608"/>
    </source>
</evidence>